<sequence length="452" mass="51781">MGIRWEKFEFADSGRLLKNPGCGFYRMKKYMLTDSEADVECFFKSYPIREGTTLEMLEINISRYFRTELTDKAKENLRTILTAYKKAGVTLIIRILYDWDGKGKLYEPKELDEVIWHMSQIKSVLAEFPGTVYIMQGVFIGSWGEMHNSAYLDNKSINILVKKAVGMLPPGAYSAVRTPAIWRLAAGRTEPLDKQEASDGSEMSRVSLFNDAITASETDFGSYGEMSRRDPLSIHAKWRREEELRFQNRLCLYVPNGGEVLVSNPLNDFEQANRTLRRMRVSYLNSDYDRSVLDKWESHVYNKKGSAFDGRSGLDYIASRLGYRFLITGAEFRGGMLGIQETLEVKMNNLGYSPIYIECGAELRFHDDITGRNESIEFDAELRYRTPLKPFTLEIRMPGLEDGIYTLSLRLYGRQGDWSSTIHTANKNAGEDGFVPLGRLHYIKSLTLEELI</sequence>
<organism evidence="3 4">
    <name type="scientific">Candidatus Faeciplasma pullistercoris</name>
    <dbReference type="NCBI Taxonomy" id="2840800"/>
    <lineage>
        <taxon>Bacteria</taxon>
        <taxon>Bacillati</taxon>
        <taxon>Bacillota</taxon>
        <taxon>Clostridia</taxon>
        <taxon>Eubacteriales</taxon>
        <taxon>Oscillospiraceae</taxon>
        <taxon>Oscillospiraceae incertae sedis</taxon>
        <taxon>Candidatus Faeciplasma</taxon>
    </lineage>
</organism>
<comment type="caution">
    <text evidence="3">The sequence shown here is derived from an EMBL/GenBank/DDBJ whole genome shotgun (WGS) entry which is preliminary data.</text>
</comment>
<name>A0A9D1GTG7_9FIRM</name>
<evidence type="ECO:0000313" key="3">
    <source>
        <dbReference type="EMBL" id="HIT58443.1"/>
    </source>
</evidence>
<evidence type="ECO:0000259" key="1">
    <source>
        <dbReference type="Pfam" id="PF16116"/>
    </source>
</evidence>
<protein>
    <submittedName>
        <fullName evidence="3">DUF4832 domain-containing protein</fullName>
    </submittedName>
</protein>
<dbReference type="InterPro" id="IPR032379">
    <property type="entry name" value="DUF4874"/>
</dbReference>
<dbReference type="Pfam" id="PF16173">
    <property type="entry name" value="DUF4874"/>
    <property type="match status" value="1"/>
</dbReference>
<evidence type="ECO:0000313" key="4">
    <source>
        <dbReference type="Proteomes" id="UP000824136"/>
    </source>
</evidence>
<reference evidence="3" key="1">
    <citation type="submission" date="2020-10" db="EMBL/GenBank/DDBJ databases">
        <authorList>
            <person name="Gilroy R."/>
        </authorList>
    </citation>
    <scope>NUCLEOTIDE SEQUENCE</scope>
    <source>
        <strain evidence="3">CHK33-4379</strain>
    </source>
</reference>
<dbReference type="InterPro" id="IPR032267">
    <property type="entry name" value="DUF4832"/>
</dbReference>
<feature type="domain" description="DUF4874" evidence="2">
    <location>
        <begin position="19"/>
        <end position="180"/>
    </location>
</feature>
<dbReference type="Proteomes" id="UP000824136">
    <property type="component" value="Unassembled WGS sequence"/>
</dbReference>
<proteinExistence type="predicted"/>
<feature type="domain" description="DUF4832" evidence="1">
    <location>
        <begin position="205"/>
        <end position="415"/>
    </location>
</feature>
<gene>
    <name evidence="3" type="ORF">IAC39_01795</name>
</gene>
<dbReference type="EMBL" id="DVLL01000008">
    <property type="protein sequence ID" value="HIT58443.1"/>
    <property type="molecule type" value="Genomic_DNA"/>
</dbReference>
<evidence type="ECO:0000259" key="2">
    <source>
        <dbReference type="Pfam" id="PF16173"/>
    </source>
</evidence>
<accession>A0A9D1GTG7</accession>
<dbReference type="AlphaFoldDB" id="A0A9D1GTG7"/>
<reference evidence="3" key="2">
    <citation type="journal article" date="2021" name="PeerJ">
        <title>Extensive microbial diversity within the chicken gut microbiome revealed by metagenomics and culture.</title>
        <authorList>
            <person name="Gilroy R."/>
            <person name="Ravi A."/>
            <person name="Getino M."/>
            <person name="Pursley I."/>
            <person name="Horton D.L."/>
            <person name="Alikhan N.F."/>
            <person name="Baker D."/>
            <person name="Gharbi K."/>
            <person name="Hall N."/>
            <person name="Watson M."/>
            <person name="Adriaenssens E.M."/>
            <person name="Foster-Nyarko E."/>
            <person name="Jarju S."/>
            <person name="Secka A."/>
            <person name="Antonio M."/>
            <person name="Oren A."/>
            <person name="Chaudhuri R.R."/>
            <person name="La Ragione R."/>
            <person name="Hildebrand F."/>
            <person name="Pallen M.J."/>
        </authorList>
    </citation>
    <scope>NUCLEOTIDE SEQUENCE</scope>
    <source>
        <strain evidence="3">CHK33-4379</strain>
    </source>
</reference>
<dbReference type="Pfam" id="PF16116">
    <property type="entry name" value="DUF4832"/>
    <property type="match status" value="1"/>
</dbReference>